<evidence type="ECO:0000256" key="3">
    <source>
        <dbReference type="ARBA" id="ARBA00022964"/>
    </source>
</evidence>
<dbReference type="CDD" id="cd10548">
    <property type="entry name" value="cupin_CDO"/>
    <property type="match status" value="1"/>
</dbReference>
<organism evidence="8 9">
    <name type="scientific">Amycolatopsis antarctica</name>
    <dbReference type="NCBI Taxonomy" id="1854586"/>
    <lineage>
        <taxon>Bacteria</taxon>
        <taxon>Bacillati</taxon>
        <taxon>Actinomycetota</taxon>
        <taxon>Actinomycetes</taxon>
        <taxon>Pseudonocardiales</taxon>
        <taxon>Pseudonocardiaceae</taxon>
        <taxon>Amycolatopsis</taxon>
    </lineage>
</organism>
<dbReference type="GO" id="GO:0008198">
    <property type="term" value="F:ferrous iron binding"/>
    <property type="evidence" value="ECO:0007669"/>
    <property type="project" value="TreeGrafter"/>
</dbReference>
<evidence type="ECO:0000256" key="7">
    <source>
        <dbReference type="SAM" id="MobiDB-lite"/>
    </source>
</evidence>
<dbReference type="InterPro" id="IPR011051">
    <property type="entry name" value="RmlC_Cupin_sf"/>
</dbReference>
<feature type="binding site" evidence="6">
    <location>
        <position position="83"/>
    </location>
    <ligand>
        <name>Fe cation</name>
        <dbReference type="ChEBI" id="CHEBI:24875"/>
        <note>catalytic</note>
    </ligand>
</feature>
<feature type="binding site" evidence="6">
    <location>
        <position position="130"/>
    </location>
    <ligand>
        <name>Fe cation</name>
        <dbReference type="ChEBI" id="CHEBI:24875"/>
        <note>catalytic</note>
    </ligand>
</feature>
<keyword evidence="3 8" id="KW-0223">Dioxygenase</keyword>
<protein>
    <submittedName>
        <fullName evidence="8">Cysteine dioxygenase</fullName>
    </submittedName>
</protein>
<evidence type="ECO:0000256" key="2">
    <source>
        <dbReference type="ARBA" id="ARBA00022723"/>
    </source>
</evidence>
<keyword evidence="9" id="KW-1185">Reference proteome</keyword>
<dbReference type="AlphaFoldDB" id="A0A263D3S2"/>
<keyword evidence="4" id="KW-0560">Oxidoreductase</keyword>
<evidence type="ECO:0000256" key="6">
    <source>
        <dbReference type="PIRSR" id="PIRSR610300-51"/>
    </source>
</evidence>
<dbReference type="RefSeq" id="WP_094862948.1">
    <property type="nucleotide sequence ID" value="NZ_NKYE01000006.1"/>
</dbReference>
<dbReference type="EMBL" id="NKYE01000006">
    <property type="protein sequence ID" value="OZM73090.1"/>
    <property type="molecule type" value="Genomic_DNA"/>
</dbReference>
<evidence type="ECO:0000256" key="5">
    <source>
        <dbReference type="ARBA" id="ARBA00023004"/>
    </source>
</evidence>
<dbReference type="InterPro" id="IPR014710">
    <property type="entry name" value="RmlC-like_jellyroll"/>
</dbReference>
<evidence type="ECO:0000256" key="1">
    <source>
        <dbReference type="ARBA" id="ARBA00006622"/>
    </source>
</evidence>
<dbReference type="OrthoDB" id="4217976at2"/>
<reference evidence="8 9" key="1">
    <citation type="submission" date="2017-07" db="EMBL/GenBank/DDBJ databases">
        <title>Amycolatopsis antarcticus sp. nov., isolated from the surface of an Antarcticus brown macroalga.</title>
        <authorList>
            <person name="Wang J."/>
            <person name="Leiva S."/>
            <person name="Huang J."/>
            <person name="Huang Y."/>
        </authorList>
    </citation>
    <scope>NUCLEOTIDE SEQUENCE [LARGE SCALE GENOMIC DNA]</scope>
    <source>
        <strain evidence="8 9">AU-G6</strain>
    </source>
</reference>
<name>A0A263D3S2_9PSEU</name>
<sequence>MTITPELGAMAPGIRPRPDDVDGTRLRPEALRRIASSVVSRPGLWTGHVRFDLTERYFVRLHHEDLFEVWLICWELGQDTLLHDHGGSVGAFAVARGSLLEDHADLDGSRLRTRRHRAGDAVAFGPRYLHNLVNIDTEAAVTVHAYSRPLRAMNFYCWLPGGPHHLREIPCDSPEPDTGELELLAASARATSR</sequence>
<dbReference type="SUPFAM" id="SSF51182">
    <property type="entry name" value="RmlC-like cupins"/>
    <property type="match status" value="1"/>
</dbReference>
<dbReference type="Pfam" id="PF05995">
    <property type="entry name" value="CDO_I"/>
    <property type="match status" value="1"/>
</dbReference>
<feature type="region of interest" description="Disordered" evidence="7">
    <location>
        <begin position="1"/>
        <end position="22"/>
    </location>
</feature>
<evidence type="ECO:0000313" key="8">
    <source>
        <dbReference type="EMBL" id="OZM73090.1"/>
    </source>
</evidence>
<dbReference type="PANTHER" id="PTHR12918">
    <property type="entry name" value="CYSTEINE DIOXYGENASE"/>
    <property type="match status" value="1"/>
</dbReference>
<dbReference type="PANTHER" id="PTHR12918:SF1">
    <property type="entry name" value="CYSTEINE DIOXYGENASE TYPE 1"/>
    <property type="match status" value="1"/>
</dbReference>
<comment type="caution">
    <text evidence="8">The sequence shown here is derived from an EMBL/GenBank/DDBJ whole genome shotgun (WGS) entry which is preliminary data.</text>
</comment>
<proteinExistence type="inferred from homology"/>
<gene>
    <name evidence="8" type="ORF">CFN78_12810</name>
</gene>
<evidence type="ECO:0000256" key="4">
    <source>
        <dbReference type="ARBA" id="ARBA00023002"/>
    </source>
</evidence>
<evidence type="ECO:0000313" key="9">
    <source>
        <dbReference type="Proteomes" id="UP000242444"/>
    </source>
</evidence>
<keyword evidence="2 6" id="KW-0479">Metal-binding</keyword>
<dbReference type="Gene3D" id="2.60.120.10">
    <property type="entry name" value="Jelly Rolls"/>
    <property type="match status" value="1"/>
</dbReference>
<dbReference type="GO" id="GO:0016702">
    <property type="term" value="F:oxidoreductase activity, acting on single donors with incorporation of molecular oxygen, incorporation of two atoms of oxygen"/>
    <property type="evidence" value="ECO:0007669"/>
    <property type="project" value="InterPro"/>
</dbReference>
<accession>A0A263D3S2</accession>
<keyword evidence="5 6" id="KW-0408">Iron</keyword>
<comment type="similarity">
    <text evidence="1">Belongs to the cysteine dioxygenase family.</text>
</comment>
<feature type="binding site" evidence="6">
    <location>
        <position position="85"/>
    </location>
    <ligand>
        <name>Fe cation</name>
        <dbReference type="ChEBI" id="CHEBI:24875"/>
        <note>catalytic</note>
    </ligand>
</feature>
<dbReference type="InterPro" id="IPR010300">
    <property type="entry name" value="CDO_1"/>
</dbReference>
<dbReference type="Proteomes" id="UP000242444">
    <property type="component" value="Unassembled WGS sequence"/>
</dbReference>
<dbReference type="InParanoid" id="A0A263D3S2"/>